<dbReference type="Gene3D" id="3.20.20.80">
    <property type="entry name" value="Glycosidases"/>
    <property type="match status" value="2"/>
</dbReference>
<dbReference type="AlphaFoldDB" id="A0A0F6W548"/>
<keyword evidence="6" id="KW-0732">Signal</keyword>
<dbReference type="PANTHER" id="PTHR10357">
    <property type="entry name" value="ALPHA-AMYLASE FAMILY MEMBER"/>
    <property type="match status" value="1"/>
</dbReference>
<dbReference type="RefSeq" id="WP_053234775.1">
    <property type="nucleotide sequence ID" value="NZ_CP011125.1"/>
</dbReference>
<dbReference type="OrthoDB" id="9760647at2"/>
<keyword evidence="13" id="KW-1185">Reference proteome</keyword>
<dbReference type="GO" id="GO:0004556">
    <property type="term" value="F:alpha-amylase activity"/>
    <property type="evidence" value="ECO:0007669"/>
    <property type="project" value="UniProtKB-EC"/>
</dbReference>
<dbReference type="GO" id="GO:0005975">
    <property type="term" value="P:carbohydrate metabolic process"/>
    <property type="evidence" value="ECO:0007669"/>
    <property type="project" value="InterPro"/>
</dbReference>
<evidence type="ECO:0000256" key="1">
    <source>
        <dbReference type="ARBA" id="ARBA00000548"/>
    </source>
</evidence>
<evidence type="ECO:0000313" key="13">
    <source>
        <dbReference type="Proteomes" id="UP000034883"/>
    </source>
</evidence>
<keyword evidence="7" id="KW-0378">Hydrolase</keyword>
<dbReference type="SMART" id="SM00642">
    <property type="entry name" value="Aamy"/>
    <property type="match status" value="1"/>
</dbReference>
<keyword evidence="10" id="KW-0326">Glycosidase</keyword>
<evidence type="ECO:0000256" key="7">
    <source>
        <dbReference type="ARBA" id="ARBA00022801"/>
    </source>
</evidence>
<reference evidence="12 13" key="1">
    <citation type="submission" date="2015-03" db="EMBL/GenBank/DDBJ databases">
        <title>Genome assembly of Sandaracinus amylolyticus DSM 53668.</title>
        <authorList>
            <person name="Sharma G."/>
            <person name="Subramanian S."/>
        </authorList>
    </citation>
    <scope>NUCLEOTIDE SEQUENCE [LARGE SCALE GENOMIC DNA]</scope>
    <source>
        <strain evidence="12 13">DSM 53668</strain>
    </source>
</reference>
<dbReference type="PIRSF" id="PIRSF001024">
    <property type="entry name" value="Alph-amyl_fung"/>
    <property type="match status" value="1"/>
</dbReference>
<evidence type="ECO:0000256" key="8">
    <source>
        <dbReference type="ARBA" id="ARBA00022837"/>
    </source>
</evidence>
<dbReference type="KEGG" id="samy:DB32_004676"/>
<evidence type="ECO:0000256" key="4">
    <source>
        <dbReference type="ARBA" id="ARBA00012595"/>
    </source>
</evidence>
<organism evidence="12 13">
    <name type="scientific">Sandaracinus amylolyticus</name>
    <dbReference type="NCBI Taxonomy" id="927083"/>
    <lineage>
        <taxon>Bacteria</taxon>
        <taxon>Pseudomonadati</taxon>
        <taxon>Myxococcota</taxon>
        <taxon>Polyangia</taxon>
        <taxon>Polyangiales</taxon>
        <taxon>Sandaracinaceae</taxon>
        <taxon>Sandaracinus</taxon>
    </lineage>
</organism>
<dbReference type="InterPro" id="IPR006047">
    <property type="entry name" value="GH13_cat_dom"/>
</dbReference>
<dbReference type="Proteomes" id="UP000034883">
    <property type="component" value="Chromosome"/>
</dbReference>
<proteinExistence type="inferred from homology"/>
<dbReference type="EC" id="3.2.1.1" evidence="4"/>
<protein>
    <recommendedName>
        <fullName evidence="4">alpha-amylase</fullName>
        <ecNumber evidence="4">3.2.1.1</ecNumber>
    </recommendedName>
</protein>
<comment type="similarity">
    <text evidence="3">Belongs to the glycosyl hydrolase 13 family.</text>
</comment>
<comment type="cofactor">
    <cofactor evidence="2">
        <name>Ca(2+)</name>
        <dbReference type="ChEBI" id="CHEBI:29108"/>
    </cofactor>
</comment>
<dbReference type="PANTHER" id="PTHR10357:SF215">
    <property type="entry name" value="ALPHA-AMYLASE 1"/>
    <property type="match status" value="1"/>
</dbReference>
<evidence type="ECO:0000256" key="5">
    <source>
        <dbReference type="ARBA" id="ARBA00022723"/>
    </source>
</evidence>
<sequence length="607" mass="67443">MNAAHKIFLTATALTASLCASSCVQGELDGVRDVVVRTNTTEWRDQIIYQLLTDRFANGDASTDYRLEPGALARYQGGDWQGIVDQLDYLEELGVTALWISPIVLNVDYDAGFDAYHGYWAVDLERLNPHFGDLASLRGFVNAAHERGMLVILDIVTNHMGQIFYYDINGNGQPDETVAGSGGGSPVTRISEYDPDYDPRGIQGWTSLGESGPATIRFFDMPEIFRVRPNPAVLADPSMYNRRGRVTHWDCPGGDAACQSLVREMTLLGDFPGGLKDLDTTRQEVRDVMVDSYVRWVLMTDIDGFRIDTLKHVEYEFWDDFAPRVRERLAAAGKENFFMFGEAFDGDDALIGSYTRPGRLDSVFYFSQKFQVFGDVFQRGGPTDRIRSLYEQRGVNYGTEPQPGGVGVAPRDLLVNFMDNHDVPRFLYDRPDEQGPAAMRAALAYLLTEDGIPCIYYGTEQEYAGGNDPMNREPLWWSGYRTDGETFQWIARLTRIRRGYRALTHGDFELVYTTEATGDAGDAGVVAFERETSEGDYALVVINAQGGHASSMTDAARRNALDASEGTVLVDLLEPETTFTVGAGGAIDVSVGPYQARILVPQDQRTE</sequence>
<evidence type="ECO:0000256" key="2">
    <source>
        <dbReference type="ARBA" id="ARBA00001913"/>
    </source>
</evidence>
<dbReference type="InterPro" id="IPR017853">
    <property type="entry name" value="GH"/>
</dbReference>
<evidence type="ECO:0000256" key="10">
    <source>
        <dbReference type="ARBA" id="ARBA00023295"/>
    </source>
</evidence>
<feature type="domain" description="Glycosyl hydrolase family 13 catalytic" evidence="11">
    <location>
        <begin position="50"/>
        <end position="497"/>
    </location>
</feature>
<evidence type="ECO:0000256" key="9">
    <source>
        <dbReference type="ARBA" id="ARBA00023277"/>
    </source>
</evidence>
<dbReference type="InterPro" id="IPR013777">
    <property type="entry name" value="A-amylase-like"/>
</dbReference>
<dbReference type="Gene3D" id="2.60.40.1180">
    <property type="entry name" value="Golgi alpha-mannosidase II"/>
    <property type="match status" value="1"/>
</dbReference>
<accession>A0A0F6W548</accession>
<evidence type="ECO:0000313" key="12">
    <source>
        <dbReference type="EMBL" id="AKF07527.1"/>
    </source>
</evidence>
<keyword evidence="9" id="KW-0119">Carbohydrate metabolism</keyword>
<dbReference type="GO" id="GO:0005509">
    <property type="term" value="F:calcium ion binding"/>
    <property type="evidence" value="ECO:0007669"/>
    <property type="project" value="InterPro"/>
</dbReference>
<evidence type="ECO:0000256" key="6">
    <source>
        <dbReference type="ARBA" id="ARBA00022729"/>
    </source>
</evidence>
<evidence type="ECO:0000259" key="11">
    <source>
        <dbReference type="SMART" id="SM00642"/>
    </source>
</evidence>
<comment type="catalytic activity">
    <reaction evidence="1">
        <text>Endohydrolysis of (1-&gt;4)-alpha-D-glucosidic linkages in polysaccharides containing three or more (1-&gt;4)-alpha-linked D-glucose units.</text>
        <dbReference type="EC" id="3.2.1.1"/>
    </reaction>
</comment>
<gene>
    <name evidence="12" type="ORF">DB32_004676</name>
</gene>
<dbReference type="Pfam" id="PF00128">
    <property type="entry name" value="Alpha-amylase"/>
    <property type="match status" value="2"/>
</dbReference>
<dbReference type="EMBL" id="CP011125">
    <property type="protein sequence ID" value="AKF07527.1"/>
    <property type="molecule type" value="Genomic_DNA"/>
</dbReference>
<evidence type="ECO:0000256" key="3">
    <source>
        <dbReference type="ARBA" id="ARBA00008061"/>
    </source>
</evidence>
<name>A0A0F6W548_9BACT</name>
<dbReference type="InterPro" id="IPR013780">
    <property type="entry name" value="Glyco_hydro_b"/>
</dbReference>
<dbReference type="SUPFAM" id="SSF51445">
    <property type="entry name" value="(Trans)glycosidases"/>
    <property type="match status" value="1"/>
</dbReference>
<keyword evidence="8" id="KW-0106">Calcium</keyword>
<dbReference type="STRING" id="927083.DB32_004676"/>
<keyword evidence="5" id="KW-0479">Metal-binding</keyword>